<dbReference type="Gene3D" id="3.30.110.70">
    <property type="entry name" value="Hypothetical protein apc22750. Chain B"/>
    <property type="match status" value="1"/>
</dbReference>
<evidence type="ECO:0000256" key="1">
    <source>
        <dbReference type="ARBA" id="ARBA00010751"/>
    </source>
</evidence>
<sequence>MPSGFFGGRSRNYENKLQELYKSVVESLKQNARSYRADAVIGFSVNIDELSGKGTQMFMITAIGTPVLLNEIKHIQAEAVDGDIDGSVIKHKVKASLIKERYTGIYSMDNATAEFIATSRLTEFVPLLFKAMNETGEDQEFKDRQAMLFRYFDFLDKDQAIAILYGQLLSEDLTGAQFKIISKAISSSNLIDYDQVEKLLAGSLLAKKAALKVLSLDKDWYSAQDNAYLQTLKGEGLLQLFPEVVTVKESKGMFSSGKEVWECLCGNSNKLDATACSSCTKDKRVFGAEELKSETVQNLINRRLAVIEGI</sequence>
<comment type="similarity">
    <text evidence="1">Belongs to the UPF0145 family.</text>
</comment>
<accession>A0ABV0C4W9</accession>
<reference evidence="2 3" key="1">
    <citation type="submission" date="2024-04" db="EMBL/GenBank/DDBJ databases">
        <title>WGS of bacteria from Torrens River.</title>
        <authorList>
            <person name="Wyrsch E.R."/>
            <person name="Drigo B."/>
        </authorList>
    </citation>
    <scope>NUCLEOTIDE SEQUENCE [LARGE SCALE GENOMIC DNA]</scope>
    <source>
        <strain evidence="2 3">TWI391</strain>
    </source>
</reference>
<keyword evidence="3" id="KW-1185">Reference proteome</keyword>
<comment type="caution">
    <text evidence="2">The sequence shown here is derived from an EMBL/GenBank/DDBJ whole genome shotgun (WGS) entry which is preliminary data.</text>
</comment>
<protein>
    <submittedName>
        <fullName evidence="2">Heavy metal-binding domain-containing protein</fullName>
    </submittedName>
</protein>
<gene>
    <name evidence="2" type="ORF">ABE541_25750</name>
</gene>
<dbReference type="InterPro" id="IPR002765">
    <property type="entry name" value="UPF0145_YbjQ-like"/>
</dbReference>
<organism evidence="2 3">
    <name type="scientific">Sphingobacterium kitahiroshimense</name>
    <dbReference type="NCBI Taxonomy" id="470446"/>
    <lineage>
        <taxon>Bacteria</taxon>
        <taxon>Pseudomonadati</taxon>
        <taxon>Bacteroidota</taxon>
        <taxon>Sphingobacteriia</taxon>
        <taxon>Sphingobacteriales</taxon>
        <taxon>Sphingobacteriaceae</taxon>
        <taxon>Sphingobacterium</taxon>
    </lineage>
</organism>
<dbReference type="EMBL" id="JBDJNQ010000023">
    <property type="protein sequence ID" value="MEN5380692.1"/>
    <property type="molecule type" value="Genomic_DNA"/>
</dbReference>
<dbReference type="RefSeq" id="WP_346583624.1">
    <property type="nucleotide sequence ID" value="NZ_JBDJLH010000018.1"/>
</dbReference>
<dbReference type="Proteomes" id="UP001409291">
    <property type="component" value="Unassembled WGS sequence"/>
</dbReference>
<dbReference type="InterPro" id="IPR035439">
    <property type="entry name" value="UPF0145_dom_sf"/>
</dbReference>
<evidence type="ECO:0000313" key="2">
    <source>
        <dbReference type="EMBL" id="MEN5380692.1"/>
    </source>
</evidence>
<evidence type="ECO:0000313" key="3">
    <source>
        <dbReference type="Proteomes" id="UP001409291"/>
    </source>
</evidence>
<name>A0ABV0C4W9_9SPHI</name>
<dbReference type="Pfam" id="PF01906">
    <property type="entry name" value="YbjQ_1"/>
    <property type="match status" value="1"/>
</dbReference>
<dbReference type="SUPFAM" id="SSF117782">
    <property type="entry name" value="YbjQ-like"/>
    <property type="match status" value="1"/>
</dbReference>
<proteinExistence type="inferred from homology"/>